<evidence type="ECO:0000256" key="1">
    <source>
        <dbReference type="SAM" id="MobiDB-lite"/>
    </source>
</evidence>
<proteinExistence type="predicted"/>
<dbReference type="EMBL" id="WHVB01000016">
    <property type="protein sequence ID" value="KAF8475330.1"/>
    <property type="molecule type" value="Genomic_DNA"/>
</dbReference>
<evidence type="ECO:0000313" key="2">
    <source>
        <dbReference type="EMBL" id="KAF8475330.1"/>
    </source>
</evidence>
<reference evidence="2" key="2">
    <citation type="journal article" date="2020" name="Nat. Commun.">
        <title>Large-scale genome sequencing of mycorrhizal fungi provides insights into the early evolution of symbiotic traits.</title>
        <authorList>
            <person name="Miyauchi S."/>
            <person name="Kiss E."/>
            <person name="Kuo A."/>
            <person name="Drula E."/>
            <person name="Kohler A."/>
            <person name="Sanchez-Garcia M."/>
            <person name="Morin E."/>
            <person name="Andreopoulos B."/>
            <person name="Barry K.W."/>
            <person name="Bonito G."/>
            <person name="Buee M."/>
            <person name="Carver A."/>
            <person name="Chen C."/>
            <person name="Cichocki N."/>
            <person name="Clum A."/>
            <person name="Culley D."/>
            <person name="Crous P.W."/>
            <person name="Fauchery L."/>
            <person name="Girlanda M."/>
            <person name="Hayes R.D."/>
            <person name="Keri Z."/>
            <person name="LaButti K."/>
            <person name="Lipzen A."/>
            <person name="Lombard V."/>
            <person name="Magnuson J."/>
            <person name="Maillard F."/>
            <person name="Murat C."/>
            <person name="Nolan M."/>
            <person name="Ohm R.A."/>
            <person name="Pangilinan J."/>
            <person name="Pereira M.F."/>
            <person name="Perotto S."/>
            <person name="Peter M."/>
            <person name="Pfister S."/>
            <person name="Riley R."/>
            <person name="Sitrit Y."/>
            <person name="Stielow J.B."/>
            <person name="Szollosi G."/>
            <person name="Zifcakova L."/>
            <person name="Stursova M."/>
            <person name="Spatafora J.W."/>
            <person name="Tedersoo L."/>
            <person name="Vaario L.M."/>
            <person name="Yamada A."/>
            <person name="Yan M."/>
            <person name="Wang P."/>
            <person name="Xu J."/>
            <person name="Bruns T."/>
            <person name="Baldrian P."/>
            <person name="Vilgalys R."/>
            <person name="Dunand C."/>
            <person name="Henrissat B."/>
            <person name="Grigoriev I.V."/>
            <person name="Hibbett D."/>
            <person name="Nagy L.G."/>
            <person name="Martin F.M."/>
        </authorList>
    </citation>
    <scope>NUCLEOTIDE SEQUENCE</scope>
    <source>
        <strain evidence="2">Prilba</strain>
    </source>
</reference>
<feature type="region of interest" description="Disordered" evidence="1">
    <location>
        <begin position="59"/>
        <end position="89"/>
    </location>
</feature>
<comment type="caution">
    <text evidence="2">The sequence shown here is derived from an EMBL/GenBank/DDBJ whole genome shotgun (WGS) entry which is preliminary data.</text>
</comment>
<feature type="region of interest" description="Disordered" evidence="1">
    <location>
        <begin position="193"/>
        <end position="222"/>
    </location>
</feature>
<keyword evidence="3" id="KW-1185">Reference proteome</keyword>
<gene>
    <name evidence="2" type="ORF">DFH94DRAFT_120242</name>
</gene>
<sequence length="222" mass="23987">MPPQYGLLRTQNEVIRHISGVFRSQTTRSTNYNTVMGIMRLMPVGIRLKMLIKNASTASLSAPDNGQSSRPLGRPRAPEQFDTTSHPPARGCPTADTFLIYFSLQPTFWAPFISALLPGPRGNWTSPCPASLAITESDTATNGRPGLLPFAQTPSFPPTSPSFHAAPNPTGTAKTASNLPWVWQSSTVTAMSHQSHASPTLPQLVPCPPSHHLLHQPRGHPS</sequence>
<protein>
    <submittedName>
        <fullName evidence="2">Uncharacterized protein</fullName>
    </submittedName>
</protein>
<organism evidence="2 3">
    <name type="scientific">Russula ochroleuca</name>
    <dbReference type="NCBI Taxonomy" id="152965"/>
    <lineage>
        <taxon>Eukaryota</taxon>
        <taxon>Fungi</taxon>
        <taxon>Dikarya</taxon>
        <taxon>Basidiomycota</taxon>
        <taxon>Agaricomycotina</taxon>
        <taxon>Agaricomycetes</taxon>
        <taxon>Russulales</taxon>
        <taxon>Russulaceae</taxon>
        <taxon>Russula</taxon>
    </lineage>
</organism>
<reference evidence="2" key="1">
    <citation type="submission" date="2019-10" db="EMBL/GenBank/DDBJ databases">
        <authorList>
            <consortium name="DOE Joint Genome Institute"/>
            <person name="Kuo A."/>
            <person name="Miyauchi S."/>
            <person name="Kiss E."/>
            <person name="Drula E."/>
            <person name="Kohler A."/>
            <person name="Sanchez-Garcia M."/>
            <person name="Andreopoulos B."/>
            <person name="Barry K.W."/>
            <person name="Bonito G."/>
            <person name="Buee M."/>
            <person name="Carver A."/>
            <person name="Chen C."/>
            <person name="Cichocki N."/>
            <person name="Clum A."/>
            <person name="Culley D."/>
            <person name="Crous P.W."/>
            <person name="Fauchery L."/>
            <person name="Girlanda M."/>
            <person name="Hayes R."/>
            <person name="Keri Z."/>
            <person name="LaButti K."/>
            <person name="Lipzen A."/>
            <person name="Lombard V."/>
            <person name="Magnuson J."/>
            <person name="Maillard F."/>
            <person name="Morin E."/>
            <person name="Murat C."/>
            <person name="Nolan M."/>
            <person name="Ohm R."/>
            <person name="Pangilinan J."/>
            <person name="Pereira M."/>
            <person name="Perotto S."/>
            <person name="Peter M."/>
            <person name="Riley R."/>
            <person name="Sitrit Y."/>
            <person name="Stielow B."/>
            <person name="Szollosi G."/>
            <person name="Zifcakova L."/>
            <person name="Stursova M."/>
            <person name="Spatafora J.W."/>
            <person name="Tedersoo L."/>
            <person name="Vaario L.-M."/>
            <person name="Yamada A."/>
            <person name="Yan M."/>
            <person name="Wang P."/>
            <person name="Xu J."/>
            <person name="Bruns T."/>
            <person name="Baldrian P."/>
            <person name="Vilgalys R."/>
            <person name="Henrissat B."/>
            <person name="Grigoriev I.V."/>
            <person name="Hibbett D."/>
            <person name="Nagy L.G."/>
            <person name="Martin F.M."/>
        </authorList>
    </citation>
    <scope>NUCLEOTIDE SEQUENCE</scope>
    <source>
        <strain evidence="2">Prilba</strain>
    </source>
</reference>
<dbReference type="AlphaFoldDB" id="A0A9P5MRI4"/>
<evidence type="ECO:0000313" key="3">
    <source>
        <dbReference type="Proteomes" id="UP000759537"/>
    </source>
</evidence>
<feature type="compositionally biased region" description="Polar residues" evidence="1">
    <location>
        <begin position="59"/>
        <end position="70"/>
    </location>
</feature>
<name>A0A9P5MRI4_9AGAM</name>
<dbReference type="Proteomes" id="UP000759537">
    <property type="component" value="Unassembled WGS sequence"/>
</dbReference>
<accession>A0A9P5MRI4</accession>
<feature type="compositionally biased region" description="Basic residues" evidence="1">
    <location>
        <begin position="212"/>
        <end position="222"/>
    </location>
</feature>